<evidence type="ECO:0000259" key="2">
    <source>
        <dbReference type="PROSITE" id="PS50041"/>
    </source>
</evidence>
<proteinExistence type="predicted"/>
<dbReference type="InterPro" id="IPR016186">
    <property type="entry name" value="C-type_lectin-like/link_sf"/>
</dbReference>
<dbReference type="SUPFAM" id="SSF56436">
    <property type="entry name" value="C-type lectin-like"/>
    <property type="match status" value="1"/>
</dbReference>
<dbReference type="PROSITE" id="PS50041">
    <property type="entry name" value="C_TYPE_LECTIN_2"/>
    <property type="match status" value="1"/>
</dbReference>
<comment type="caution">
    <text evidence="3">The sequence shown here is derived from an EMBL/GenBank/DDBJ whole genome shotgun (WGS) entry which is preliminary data.</text>
</comment>
<feature type="chain" id="PRO_5042856530" description="C-type lectin domain-containing protein" evidence="1">
    <location>
        <begin position="30"/>
        <end position="280"/>
    </location>
</feature>
<name>A0AAN8PPE6_PATCE</name>
<dbReference type="PANTHER" id="PTHR22803">
    <property type="entry name" value="MANNOSE, PHOSPHOLIPASE, LECTIN RECEPTOR RELATED"/>
    <property type="match status" value="1"/>
</dbReference>
<dbReference type="InterPro" id="IPR001304">
    <property type="entry name" value="C-type_lectin-like"/>
</dbReference>
<evidence type="ECO:0000313" key="4">
    <source>
        <dbReference type="Proteomes" id="UP001347796"/>
    </source>
</evidence>
<gene>
    <name evidence="3" type="ORF">SNE40_011485</name>
</gene>
<reference evidence="3 4" key="1">
    <citation type="submission" date="2024-01" db="EMBL/GenBank/DDBJ databases">
        <title>The genome of the rayed Mediterranean limpet Patella caerulea (Linnaeus, 1758).</title>
        <authorList>
            <person name="Anh-Thu Weber A."/>
            <person name="Halstead-Nussloch G."/>
        </authorList>
    </citation>
    <scope>NUCLEOTIDE SEQUENCE [LARGE SCALE GENOMIC DNA]</scope>
    <source>
        <strain evidence="3">AATW-2023a</strain>
        <tissue evidence="3">Whole specimen</tissue>
    </source>
</reference>
<dbReference type="InterPro" id="IPR016187">
    <property type="entry name" value="CTDL_fold"/>
</dbReference>
<dbReference type="Proteomes" id="UP001347796">
    <property type="component" value="Unassembled WGS sequence"/>
</dbReference>
<dbReference type="CDD" id="cd00037">
    <property type="entry name" value="CLECT"/>
    <property type="match status" value="1"/>
</dbReference>
<keyword evidence="4" id="KW-1185">Reference proteome</keyword>
<dbReference type="Gene3D" id="3.10.100.10">
    <property type="entry name" value="Mannose-Binding Protein A, subunit A"/>
    <property type="match status" value="1"/>
</dbReference>
<protein>
    <recommendedName>
        <fullName evidence="2">C-type lectin domain-containing protein</fullName>
    </recommendedName>
</protein>
<dbReference type="AlphaFoldDB" id="A0AAN8PPE6"/>
<keyword evidence="1" id="KW-0732">Signal</keyword>
<dbReference type="Pfam" id="PF00059">
    <property type="entry name" value="Lectin_C"/>
    <property type="match status" value="1"/>
</dbReference>
<dbReference type="EMBL" id="JAZGQO010000008">
    <property type="protein sequence ID" value="KAK6179038.1"/>
    <property type="molecule type" value="Genomic_DNA"/>
</dbReference>
<feature type="domain" description="C-type lectin" evidence="2">
    <location>
        <begin position="149"/>
        <end position="267"/>
    </location>
</feature>
<organism evidence="3 4">
    <name type="scientific">Patella caerulea</name>
    <name type="common">Rayed Mediterranean limpet</name>
    <dbReference type="NCBI Taxonomy" id="87958"/>
    <lineage>
        <taxon>Eukaryota</taxon>
        <taxon>Metazoa</taxon>
        <taxon>Spiralia</taxon>
        <taxon>Lophotrochozoa</taxon>
        <taxon>Mollusca</taxon>
        <taxon>Gastropoda</taxon>
        <taxon>Patellogastropoda</taxon>
        <taxon>Patelloidea</taxon>
        <taxon>Patellidae</taxon>
        <taxon>Patella</taxon>
    </lineage>
</organism>
<sequence length="280" mass="32790">MGQFWNRHHTHVSVFMLLLLLCLNLPTDSSSNSCSVDLHGCDYSVSITPKSKCKPTDFHDLVDVKRNRIKRSETSEDDNAPITKAEFKKLSKKVSKTVDKLSVRVLRWWRKLARKMDELHNKGPKERSLADTNHNCPERFIGIKDWTSCYLLSNFNTSWYDAKDYCGAFEGDLVSMGTVKEHFLLTFLIKNDPDLRKAEGWWTSGSYFSNRKQWIWTNNNYNKQFTFIKWGEGEPNEEASQCMLLKKDDDHKWHDEICTKRYNFICEVQTTNHVSNLMTI</sequence>
<dbReference type="InterPro" id="IPR050111">
    <property type="entry name" value="C-type_lectin/snaclec_domain"/>
</dbReference>
<accession>A0AAN8PPE6</accession>
<dbReference type="SMART" id="SM00034">
    <property type="entry name" value="CLECT"/>
    <property type="match status" value="1"/>
</dbReference>
<feature type="signal peptide" evidence="1">
    <location>
        <begin position="1"/>
        <end position="29"/>
    </location>
</feature>
<evidence type="ECO:0000256" key="1">
    <source>
        <dbReference type="SAM" id="SignalP"/>
    </source>
</evidence>
<evidence type="ECO:0000313" key="3">
    <source>
        <dbReference type="EMBL" id="KAK6179038.1"/>
    </source>
</evidence>